<comment type="caution">
    <text evidence="2">The sequence shown here is derived from an EMBL/GenBank/DDBJ whole genome shotgun (WGS) entry which is preliminary data.</text>
</comment>
<dbReference type="InterPro" id="IPR012338">
    <property type="entry name" value="Beta-lactam/transpept-like"/>
</dbReference>
<proteinExistence type="predicted"/>
<dbReference type="EMBL" id="BMHZ01000003">
    <property type="protein sequence ID" value="GGH12206.1"/>
    <property type="molecule type" value="Genomic_DNA"/>
</dbReference>
<dbReference type="SUPFAM" id="SSF56601">
    <property type="entry name" value="beta-lactamase/transpeptidase-like"/>
    <property type="match status" value="1"/>
</dbReference>
<feature type="domain" description="Beta-lactamase-related" evidence="1">
    <location>
        <begin position="17"/>
        <end position="329"/>
    </location>
</feature>
<evidence type="ECO:0000259" key="1">
    <source>
        <dbReference type="Pfam" id="PF00144"/>
    </source>
</evidence>
<gene>
    <name evidence="2" type="ORF">GCM10007422_31980</name>
</gene>
<accession>A0ABQ1Y5K2</accession>
<dbReference type="GO" id="GO:0016787">
    <property type="term" value="F:hydrolase activity"/>
    <property type="evidence" value="ECO:0007669"/>
    <property type="project" value="UniProtKB-KW"/>
</dbReference>
<organism evidence="2 3">
    <name type="scientific">Pedobacter zeae</name>
    <dbReference type="NCBI Taxonomy" id="1737356"/>
    <lineage>
        <taxon>Bacteria</taxon>
        <taxon>Pseudomonadati</taxon>
        <taxon>Bacteroidota</taxon>
        <taxon>Sphingobacteriia</taxon>
        <taxon>Sphingobacteriales</taxon>
        <taxon>Sphingobacteriaceae</taxon>
        <taxon>Pedobacter</taxon>
    </lineage>
</organism>
<dbReference type="Proteomes" id="UP000642938">
    <property type="component" value="Unassembled WGS sequence"/>
</dbReference>
<dbReference type="PANTHER" id="PTHR46825:SF9">
    <property type="entry name" value="BETA-LACTAMASE-RELATED DOMAIN-CONTAINING PROTEIN"/>
    <property type="match status" value="1"/>
</dbReference>
<keyword evidence="3" id="KW-1185">Reference proteome</keyword>
<keyword evidence="2" id="KW-0378">Hydrolase</keyword>
<dbReference type="PANTHER" id="PTHR46825">
    <property type="entry name" value="D-ALANYL-D-ALANINE-CARBOXYPEPTIDASE/ENDOPEPTIDASE AMPH"/>
    <property type="match status" value="1"/>
</dbReference>
<dbReference type="Gene3D" id="3.40.710.10">
    <property type="entry name" value="DD-peptidase/beta-lactamase superfamily"/>
    <property type="match status" value="1"/>
</dbReference>
<sequence>MPAVVKAQKLNNQIDSLIMAAMPDLQGPGGAFMVAQKGKVIYQKAFGRANLELGVNLTTESIFQLGSMTKQFTAVAVLLLEQQGKLKVSDYLSKYIPDYPGGDKITIHHLLTHTSGIKDFTKMKTLAGIAQKEMTPKMMVDFFKNEPVDFAPGERFDYNNSGYVLLGYLIEQVSGEAYADFIRQHIFAPLGMDHSYYASDRQVIYNRAYGYQKKENGYVNKTAISFSVPFASGALMSTLGDLLKWQNALSQNNLLNAAETTKAFSRYKLNNGEPVNYGYGWHIKELGGLTVRAHGGSIFGFKSMGVYVPGEDIYVVALTNCDCNSPTLPAENIAKLVINATVKGK</sequence>
<reference evidence="3" key="1">
    <citation type="journal article" date="2019" name="Int. J. Syst. Evol. Microbiol.">
        <title>The Global Catalogue of Microorganisms (GCM) 10K type strain sequencing project: providing services to taxonomists for standard genome sequencing and annotation.</title>
        <authorList>
            <consortium name="The Broad Institute Genomics Platform"/>
            <consortium name="The Broad Institute Genome Sequencing Center for Infectious Disease"/>
            <person name="Wu L."/>
            <person name="Ma J."/>
        </authorList>
    </citation>
    <scope>NUCLEOTIDE SEQUENCE [LARGE SCALE GENOMIC DNA]</scope>
    <source>
        <strain evidence="3">CGMCC 1.15287</strain>
    </source>
</reference>
<name>A0ABQ1Y5K2_9SPHI</name>
<evidence type="ECO:0000313" key="2">
    <source>
        <dbReference type="EMBL" id="GGH12206.1"/>
    </source>
</evidence>
<evidence type="ECO:0000313" key="3">
    <source>
        <dbReference type="Proteomes" id="UP000642938"/>
    </source>
</evidence>
<dbReference type="Pfam" id="PF00144">
    <property type="entry name" value="Beta-lactamase"/>
    <property type="match status" value="1"/>
</dbReference>
<dbReference type="InterPro" id="IPR001466">
    <property type="entry name" value="Beta-lactam-related"/>
</dbReference>
<protein>
    <submittedName>
        <fullName evidence="2">Serine hydrolase</fullName>
    </submittedName>
</protein>
<dbReference type="InterPro" id="IPR050491">
    <property type="entry name" value="AmpC-like"/>
</dbReference>